<keyword evidence="2" id="KW-1133">Transmembrane helix</keyword>
<protein>
    <submittedName>
        <fullName evidence="3">Unannotated protein</fullName>
    </submittedName>
</protein>
<evidence type="ECO:0000313" key="3">
    <source>
        <dbReference type="EMBL" id="CAB5022919.1"/>
    </source>
</evidence>
<feature type="transmembrane region" description="Helical" evidence="2">
    <location>
        <begin position="391"/>
        <end position="413"/>
    </location>
</feature>
<dbReference type="AlphaFoldDB" id="A0A6J7R1R4"/>
<feature type="region of interest" description="Disordered" evidence="1">
    <location>
        <begin position="1"/>
        <end position="24"/>
    </location>
</feature>
<reference evidence="3" key="1">
    <citation type="submission" date="2020-05" db="EMBL/GenBank/DDBJ databases">
        <authorList>
            <person name="Chiriac C."/>
            <person name="Salcher M."/>
            <person name="Ghai R."/>
            <person name="Kavagutti S V."/>
        </authorList>
    </citation>
    <scope>NUCLEOTIDE SEQUENCE</scope>
</reference>
<organism evidence="3">
    <name type="scientific">freshwater metagenome</name>
    <dbReference type="NCBI Taxonomy" id="449393"/>
    <lineage>
        <taxon>unclassified sequences</taxon>
        <taxon>metagenomes</taxon>
        <taxon>ecological metagenomes</taxon>
    </lineage>
</organism>
<feature type="transmembrane region" description="Helical" evidence="2">
    <location>
        <begin position="734"/>
        <end position="753"/>
    </location>
</feature>
<feature type="transmembrane region" description="Helical" evidence="2">
    <location>
        <begin position="218"/>
        <end position="243"/>
    </location>
</feature>
<keyword evidence="2" id="KW-0812">Transmembrane</keyword>
<accession>A0A6J7R1R4</accession>
<feature type="transmembrane region" description="Helical" evidence="2">
    <location>
        <begin position="324"/>
        <end position="343"/>
    </location>
</feature>
<name>A0A6J7R1R4_9ZZZZ</name>
<feature type="transmembrane region" description="Helical" evidence="2">
    <location>
        <begin position="32"/>
        <end position="54"/>
    </location>
</feature>
<feature type="transmembrane region" description="Helical" evidence="2">
    <location>
        <begin position="255"/>
        <end position="272"/>
    </location>
</feature>
<sequence>MTRMPRPVGPRPSVDAQALAQPRSPATPPVPLIALVAELAVVLASCLVVLRGLAPTYLLTDSFPIGTDSTGHAVGIWIDIANPASILPGGWSGAMFGGYPANQLYPPLANAIAALLASVVPLAVALKLITVLPVVLLPLAAYAAARLASLRGALPPAIAAAMVPFVYDTSCGICGGNISSVIHGEYAYSWGLLFGLLTLGCVDRLLRTGRGPLLTTLLAVAAAWSHPVTAAWVLVGALVLTAFRRREWWPVNRRSVGLSALAATMISALWWLPFLWRHEWMPLLGFSKRTDYFYWLLPASPLWEVTILALSVLGVVTAVRRRQIFLVAVALSSALAGLLFVLIPDGSQLFNLRVLPFWYMGRWILAAVGICLLVDLALSRLAIVTLRPWRAVAASVVILVMSVLIVGTTWGWWAVAVRADSTTSGRSSLLGIEIPPQTVGADEVFAGFESRPDAPALASLRTLLVDAATDLGCGRLAWDIGADSDTGEPTFGDENVLWQTPLWTAGCIAPITGIYVDSSATAPSAFGAASLVSPRLGIELPSIPQYTYDLQVGVERLRTMGVRYYLTQGEAATSEATSLTDQLTRRTSTGSWTLWEVTENSLVSELAHEPVVVSPRVSDGGWDDLTMEYGQSNLYDSVALAQDGPAGWARVAPGLQPPALPTSPAGIHDIETTDDTISFSVAEVGRPVLVRVSAYPGWSVEGAPALYRASPNFYLVVPAQARVTLTHGKTPLDVVAIAAGLTGLALMAAMALTRRKSHN</sequence>
<dbReference type="EMBL" id="CAFBPU010000005">
    <property type="protein sequence ID" value="CAB5022919.1"/>
    <property type="molecule type" value="Genomic_DNA"/>
</dbReference>
<evidence type="ECO:0000256" key="1">
    <source>
        <dbReference type="SAM" id="MobiDB-lite"/>
    </source>
</evidence>
<feature type="transmembrane region" description="Helical" evidence="2">
    <location>
        <begin position="112"/>
        <end position="145"/>
    </location>
</feature>
<evidence type="ECO:0000256" key="2">
    <source>
        <dbReference type="SAM" id="Phobius"/>
    </source>
</evidence>
<proteinExistence type="predicted"/>
<keyword evidence="2" id="KW-0472">Membrane</keyword>
<feature type="transmembrane region" description="Helical" evidence="2">
    <location>
        <begin position="363"/>
        <end position="384"/>
    </location>
</feature>
<gene>
    <name evidence="3" type="ORF">UFOPK4150_00357</name>
</gene>
<feature type="transmembrane region" description="Helical" evidence="2">
    <location>
        <begin position="187"/>
        <end position="206"/>
    </location>
</feature>
<feature type="transmembrane region" description="Helical" evidence="2">
    <location>
        <begin position="292"/>
        <end position="317"/>
    </location>
</feature>